<evidence type="ECO:0000256" key="4">
    <source>
        <dbReference type="ARBA" id="ARBA00022741"/>
    </source>
</evidence>
<dbReference type="GO" id="GO:0004386">
    <property type="term" value="F:helicase activity"/>
    <property type="evidence" value="ECO:0007669"/>
    <property type="project" value="UniProtKB-KW"/>
</dbReference>
<evidence type="ECO:0000256" key="7">
    <source>
        <dbReference type="ARBA" id="ARBA00022840"/>
    </source>
</evidence>
<dbReference type="GO" id="GO:0051607">
    <property type="term" value="P:defense response to virus"/>
    <property type="evidence" value="ECO:0007669"/>
    <property type="project" value="UniProtKB-KW"/>
</dbReference>
<dbReference type="Pfam" id="PF00270">
    <property type="entry name" value="DEAD"/>
    <property type="match status" value="1"/>
</dbReference>
<evidence type="ECO:0000256" key="8">
    <source>
        <dbReference type="ARBA" id="ARBA00023118"/>
    </source>
</evidence>
<dbReference type="AlphaFoldDB" id="A0ABD5X9R4"/>
<dbReference type="InterPro" id="IPR011545">
    <property type="entry name" value="DEAD/DEAH_box_helicase_dom"/>
</dbReference>
<dbReference type="InterPro" id="IPR027417">
    <property type="entry name" value="P-loop_NTPase"/>
</dbReference>
<reference evidence="10 11" key="1">
    <citation type="journal article" date="2019" name="Int. J. Syst. Evol. Microbiol.">
        <title>The Global Catalogue of Microorganisms (GCM) 10K type strain sequencing project: providing services to taxonomists for standard genome sequencing and annotation.</title>
        <authorList>
            <consortium name="The Broad Institute Genomics Platform"/>
            <consortium name="The Broad Institute Genome Sequencing Center for Infectious Disease"/>
            <person name="Wu L."/>
            <person name="Ma J."/>
        </authorList>
    </citation>
    <scope>NUCLEOTIDE SEQUENCE [LARGE SCALE GENOMIC DNA]</scope>
    <source>
        <strain evidence="10 11">DSM 26526</strain>
    </source>
</reference>
<dbReference type="PROSITE" id="PS51643">
    <property type="entry name" value="HD_CAS3"/>
    <property type="match status" value="1"/>
</dbReference>
<evidence type="ECO:0000259" key="9">
    <source>
        <dbReference type="PROSITE" id="PS51643"/>
    </source>
</evidence>
<dbReference type="CDD" id="cd09641">
    <property type="entry name" value="Cas3''_I"/>
    <property type="match status" value="1"/>
</dbReference>
<keyword evidence="5" id="KW-0378">Hydrolase</keyword>
<gene>
    <name evidence="10" type="ORF">ACFQI8_00810</name>
</gene>
<dbReference type="EMBL" id="JBHTAB010000001">
    <property type="protein sequence ID" value="MFC7127940.1"/>
    <property type="molecule type" value="Genomic_DNA"/>
</dbReference>
<dbReference type="Gene3D" id="1.10.3210.30">
    <property type="match status" value="1"/>
</dbReference>
<keyword evidence="4" id="KW-0547">Nucleotide-binding</keyword>
<feature type="domain" description="HD Cas3-type" evidence="9">
    <location>
        <begin position="11"/>
        <end position="231"/>
    </location>
</feature>
<dbReference type="InterPro" id="IPR054712">
    <property type="entry name" value="Cas3-like_dom"/>
</dbReference>
<evidence type="ECO:0000256" key="6">
    <source>
        <dbReference type="ARBA" id="ARBA00022806"/>
    </source>
</evidence>
<dbReference type="RefSeq" id="WP_390242199.1">
    <property type="nucleotide sequence ID" value="NZ_JBHTAB010000001.1"/>
</dbReference>
<dbReference type="SUPFAM" id="SSF52540">
    <property type="entry name" value="P-loop containing nucleoside triphosphate hydrolases"/>
    <property type="match status" value="1"/>
</dbReference>
<dbReference type="NCBIfam" id="TIGR01596">
    <property type="entry name" value="cas3_HD"/>
    <property type="match status" value="1"/>
</dbReference>
<comment type="caution">
    <text evidence="10">The sequence shown here is derived from an EMBL/GenBank/DDBJ whole genome shotgun (WGS) entry which is preliminary data.</text>
</comment>
<protein>
    <submittedName>
        <fullName evidence="10">CRISPR-associated endonuclease Cas3</fullName>
    </submittedName>
</protein>
<dbReference type="GO" id="GO:0046872">
    <property type="term" value="F:metal ion binding"/>
    <property type="evidence" value="ECO:0007669"/>
    <property type="project" value="UniProtKB-KW"/>
</dbReference>
<evidence type="ECO:0000256" key="2">
    <source>
        <dbReference type="ARBA" id="ARBA00009046"/>
    </source>
</evidence>
<name>A0ABD5X9R4_9EURY</name>
<comment type="similarity">
    <text evidence="1">In the N-terminal section; belongs to the CRISPR-associated nuclease Cas3-HD family.</text>
</comment>
<evidence type="ECO:0000256" key="3">
    <source>
        <dbReference type="ARBA" id="ARBA00022723"/>
    </source>
</evidence>
<dbReference type="Pfam" id="PF18019">
    <property type="entry name" value="Cas3_HD"/>
    <property type="match status" value="1"/>
</dbReference>
<evidence type="ECO:0000313" key="11">
    <source>
        <dbReference type="Proteomes" id="UP001596460"/>
    </source>
</evidence>
<keyword evidence="10" id="KW-0540">Nuclease</keyword>
<dbReference type="Pfam" id="PF22590">
    <property type="entry name" value="Cas3-like_C_2"/>
    <property type="match status" value="1"/>
</dbReference>
<dbReference type="GO" id="GO:0005524">
    <property type="term" value="F:ATP binding"/>
    <property type="evidence" value="ECO:0007669"/>
    <property type="project" value="UniProtKB-KW"/>
</dbReference>
<organism evidence="10 11">
    <name type="scientific">Haloferax chudinovii</name>
    <dbReference type="NCBI Taxonomy" id="1109010"/>
    <lineage>
        <taxon>Archaea</taxon>
        <taxon>Methanobacteriati</taxon>
        <taxon>Methanobacteriota</taxon>
        <taxon>Stenosarchaea group</taxon>
        <taxon>Halobacteria</taxon>
        <taxon>Halobacteriales</taxon>
        <taxon>Haloferacaceae</taxon>
        <taxon>Haloferax</taxon>
    </lineage>
</organism>
<dbReference type="InterPro" id="IPR038257">
    <property type="entry name" value="CRISPR-assoc_Cas3_HD_sf"/>
</dbReference>
<dbReference type="GO" id="GO:0004519">
    <property type="term" value="F:endonuclease activity"/>
    <property type="evidence" value="ECO:0007669"/>
    <property type="project" value="UniProtKB-KW"/>
</dbReference>
<dbReference type="Gene3D" id="3.40.50.300">
    <property type="entry name" value="P-loop containing nucleotide triphosphate hydrolases"/>
    <property type="match status" value="2"/>
</dbReference>
<dbReference type="InterPro" id="IPR006483">
    <property type="entry name" value="CRISPR-assoc_Cas3_HD"/>
</dbReference>
<keyword evidence="8" id="KW-0051">Antiviral defense</keyword>
<keyword evidence="3" id="KW-0479">Metal-binding</keyword>
<dbReference type="Proteomes" id="UP001596460">
    <property type="component" value="Unassembled WGS sequence"/>
</dbReference>
<evidence type="ECO:0000256" key="1">
    <source>
        <dbReference type="ARBA" id="ARBA00006847"/>
    </source>
</evidence>
<proteinExistence type="inferred from homology"/>
<comment type="similarity">
    <text evidence="2">In the central section; belongs to the CRISPR-associated helicase Cas3 family.</text>
</comment>
<dbReference type="CDD" id="cd17930">
    <property type="entry name" value="DEXHc_cas3"/>
    <property type="match status" value="1"/>
</dbReference>
<keyword evidence="11" id="KW-1185">Reference proteome</keyword>
<accession>A0ABD5X9R4</accession>
<keyword evidence="7" id="KW-0067">ATP-binding</keyword>
<evidence type="ECO:0000313" key="10">
    <source>
        <dbReference type="EMBL" id="MFC7127940.1"/>
    </source>
</evidence>
<keyword evidence="10" id="KW-0255">Endonuclease</keyword>
<dbReference type="GO" id="GO:0016787">
    <property type="term" value="F:hydrolase activity"/>
    <property type="evidence" value="ECO:0007669"/>
    <property type="project" value="UniProtKB-KW"/>
</dbReference>
<evidence type="ECO:0000256" key="5">
    <source>
        <dbReference type="ARBA" id="ARBA00022801"/>
    </source>
</evidence>
<keyword evidence="6" id="KW-0347">Helicase</keyword>
<sequence>MAERYSHPPNDAHGGVPLIDHLEDVAERVGYAVPGDATTPTGEPLRAVVETLAYVHDFGKATTYFQDYLLRSSEPRYEQYRYHAPLGSFVAYYALDAQNFDPETCLAGFVAVAKHHGRLPDVAAYVFSRANRRENVSKGNQNAAEMQQVAIAKQIKDIDEHVPELAREVFQKATDGEGSWSSFRSSFTELLAEVRESTGSSATSINRETLSERCYGLVLECWGSLVLADKTSAAAAVDAGASAATYAAEKPPFERLDEYIESIERTADSDRHGNRSERLNFLRAKARASVLSNVESFADADGGVATVTLPTGMGKTLTGLSAALSVRDRLGGKHVVYALPFTSIIDQVVAEVEEIYQVDTTGRLLTAHHHLSEATIVDEDDENADEADANDDVAGMLAESWRAGMTVTTFVQLFESLAGPANKQSMKLPALRNSVVVLDEPQSLPLDWWKLVPRLVRMLTEQYGATVIAMTATQPQLFDDATELVSEPETYFEATERVQYELDGSATRYIESREEPRSYAEAANAIVDGTAGANGGSGDETSKAESVLAICNTIDSAQALTTNVTDVLSDAVSVGAIYTDVLETAAPGDSTEVDAETVADRVVDAGGRPVLHLSTRLRPVDRLRLIETAKLLTERGRSLVVVSTQLVEAGVDISFDRVYRDLAPIDSVVQAAGRCNRSFERDRGRVVVWWLEAPDEQAKTPSEAVYNRGTALLPVATETLDDIGGTEGTIPEATVSKTAVEEYYRRLHDEKNVGKDAYVEYVNDARADELAELSLIEQRRSVEVVVCRTAEERKRVEAVRAAWQDYEYETVRRLVDGLKETTVSIPIYRSDSKEAKALSDLPRIHEDTETRWIDTRDARHDSYFDSTTGLAAESSVDNRIL</sequence>